<evidence type="ECO:0000256" key="9">
    <source>
        <dbReference type="RuleBase" id="RU004320"/>
    </source>
</evidence>
<dbReference type="PROSITE" id="PS01196">
    <property type="entry name" value="PEPT_TRNA_HYDROL_2"/>
    <property type="match status" value="1"/>
</dbReference>
<comment type="caution">
    <text evidence="10">The sequence shown here is derived from an EMBL/GenBank/DDBJ whole genome shotgun (WGS) entry which is preliminary data.</text>
</comment>
<dbReference type="Gene3D" id="3.40.50.1470">
    <property type="entry name" value="Peptidyl-tRNA hydrolase"/>
    <property type="match status" value="1"/>
</dbReference>
<comment type="subcellular location">
    <subcellularLocation>
        <location evidence="7">Cytoplasm</location>
    </subcellularLocation>
</comment>
<comment type="function">
    <text evidence="7">Catalyzes the release of premature peptidyl moieties from peptidyl-tRNA molecules trapped in stalled 50S ribosomal subunits, and thus maintains levels of free tRNAs and 50S ribosomes.</text>
</comment>
<dbReference type="SUPFAM" id="SSF53178">
    <property type="entry name" value="Peptidyl-tRNA hydrolase-like"/>
    <property type="match status" value="1"/>
</dbReference>
<dbReference type="GO" id="GO:0004045">
    <property type="term" value="F:peptidyl-tRNA hydrolase activity"/>
    <property type="evidence" value="ECO:0007669"/>
    <property type="project" value="UniProtKB-EC"/>
</dbReference>
<organism evidence="10 11">
    <name type="scientific">Alkalibacillus filiformis</name>
    <dbReference type="NCBI Taxonomy" id="200990"/>
    <lineage>
        <taxon>Bacteria</taxon>
        <taxon>Bacillati</taxon>
        <taxon>Bacillota</taxon>
        <taxon>Bacilli</taxon>
        <taxon>Bacillales</taxon>
        <taxon>Bacillaceae</taxon>
        <taxon>Alkalibacillus</taxon>
    </lineage>
</organism>
<keyword evidence="3 7" id="KW-0378">Hydrolase</keyword>
<dbReference type="EMBL" id="JAUSUP010000011">
    <property type="protein sequence ID" value="MDQ0352657.1"/>
    <property type="molecule type" value="Genomic_DNA"/>
</dbReference>
<sequence length="188" mass="21493">MKCIVGLGNPGLRYKKTRHNIGFQVIDHIAKENGWKFKKDKFNAHYIQEVVNGEKVLLLKPQTYMNRSGQSVKEATDYFNIDADDVLVIYDDLDLPTGKIRLRQKGGHGGHNGIRDIIAHLDTKEFNRIRFGIGRPEGDESVTDYVLDKFSKAEQADITPSIEKSKEACEAWCEKPFLQVMNDFNQSY</sequence>
<reference evidence="10 11" key="1">
    <citation type="submission" date="2023-07" db="EMBL/GenBank/DDBJ databases">
        <title>Genomic Encyclopedia of Type Strains, Phase IV (KMG-IV): sequencing the most valuable type-strain genomes for metagenomic binning, comparative biology and taxonomic classification.</title>
        <authorList>
            <person name="Goeker M."/>
        </authorList>
    </citation>
    <scope>NUCLEOTIDE SEQUENCE [LARGE SCALE GENOMIC DNA]</scope>
    <source>
        <strain evidence="10 11">DSM 15448</strain>
    </source>
</reference>
<dbReference type="RefSeq" id="WP_307069409.1">
    <property type="nucleotide sequence ID" value="NZ_JAUSUP010000011.1"/>
</dbReference>
<evidence type="ECO:0000256" key="3">
    <source>
        <dbReference type="ARBA" id="ARBA00022801"/>
    </source>
</evidence>
<evidence type="ECO:0000256" key="6">
    <source>
        <dbReference type="ARBA" id="ARBA00050038"/>
    </source>
</evidence>
<comment type="subunit">
    <text evidence="7">Monomer.</text>
</comment>
<dbReference type="InterPro" id="IPR018171">
    <property type="entry name" value="Pept_tRNA_hydro_CS"/>
</dbReference>
<dbReference type="EC" id="3.1.1.29" evidence="1 7"/>
<dbReference type="InterPro" id="IPR001328">
    <property type="entry name" value="Pept_tRNA_hydro"/>
</dbReference>
<feature type="binding site" evidence="7">
    <location>
        <position position="66"/>
    </location>
    <ligand>
        <name>tRNA</name>
        <dbReference type="ChEBI" id="CHEBI:17843"/>
    </ligand>
</feature>
<dbReference type="PANTHER" id="PTHR17224:SF1">
    <property type="entry name" value="PEPTIDYL-TRNA HYDROLASE"/>
    <property type="match status" value="1"/>
</dbReference>
<accession>A0ABU0DW19</accession>
<name>A0ABU0DW19_9BACI</name>
<comment type="catalytic activity">
    <reaction evidence="7 8">
        <text>an N-acyl-L-alpha-aminoacyl-tRNA + H2O = an N-acyl-L-amino acid + a tRNA + H(+)</text>
        <dbReference type="Rhea" id="RHEA:54448"/>
        <dbReference type="Rhea" id="RHEA-COMP:10123"/>
        <dbReference type="Rhea" id="RHEA-COMP:13883"/>
        <dbReference type="ChEBI" id="CHEBI:15377"/>
        <dbReference type="ChEBI" id="CHEBI:15378"/>
        <dbReference type="ChEBI" id="CHEBI:59874"/>
        <dbReference type="ChEBI" id="CHEBI:78442"/>
        <dbReference type="ChEBI" id="CHEBI:138191"/>
        <dbReference type="EC" id="3.1.1.29"/>
    </reaction>
</comment>
<evidence type="ECO:0000256" key="4">
    <source>
        <dbReference type="ARBA" id="ARBA00022884"/>
    </source>
</evidence>
<feature type="binding site" evidence="7">
    <location>
        <position position="64"/>
    </location>
    <ligand>
        <name>tRNA</name>
        <dbReference type="ChEBI" id="CHEBI:17843"/>
    </ligand>
</feature>
<evidence type="ECO:0000313" key="11">
    <source>
        <dbReference type="Proteomes" id="UP001236723"/>
    </source>
</evidence>
<feature type="binding site" evidence="7">
    <location>
        <position position="112"/>
    </location>
    <ligand>
        <name>tRNA</name>
        <dbReference type="ChEBI" id="CHEBI:17843"/>
    </ligand>
</feature>
<evidence type="ECO:0000256" key="7">
    <source>
        <dbReference type="HAMAP-Rule" id="MF_00083"/>
    </source>
</evidence>
<protein>
    <recommendedName>
        <fullName evidence="6 7">Peptidyl-tRNA hydrolase</fullName>
        <shortName evidence="7">Pth</shortName>
        <ecNumber evidence="1 7">3.1.1.29</ecNumber>
    </recommendedName>
</protein>
<evidence type="ECO:0000256" key="2">
    <source>
        <dbReference type="ARBA" id="ARBA00022555"/>
    </source>
</evidence>
<evidence type="ECO:0000313" key="10">
    <source>
        <dbReference type="EMBL" id="MDQ0352657.1"/>
    </source>
</evidence>
<dbReference type="HAMAP" id="MF_00083">
    <property type="entry name" value="Pept_tRNA_hydro_bact"/>
    <property type="match status" value="1"/>
</dbReference>
<comment type="function">
    <text evidence="7">Hydrolyzes ribosome-free peptidyl-tRNAs (with 1 or more amino acids incorporated), which drop off the ribosome during protein synthesis, or as a result of ribosome stalling.</text>
</comment>
<evidence type="ECO:0000256" key="1">
    <source>
        <dbReference type="ARBA" id="ARBA00013260"/>
    </source>
</evidence>
<keyword evidence="4 7" id="KW-0694">RNA-binding</keyword>
<feature type="site" description="Stabilizes the basic form of H active site to accept a proton" evidence="7">
    <location>
        <position position="91"/>
    </location>
</feature>
<feature type="active site" description="Proton acceptor" evidence="7">
    <location>
        <position position="19"/>
    </location>
</feature>
<dbReference type="Proteomes" id="UP001236723">
    <property type="component" value="Unassembled WGS sequence"/>
</dbReference>
<dbReference type="PROSITE" id="PS01195">
    <property type="entry name" value="PEPT_TRNA_HYDROL_1"/>
    <property type="match status" value="1"/>
</dbReference>
<keyword evidence="7" id="KW-0963">Cytoplasm</keyword>
<evidence type="ECO:0000256" key="8">
    <source>
        <dbReference type="RuleBase" id="RU000673"/>
    </source>
</evidence>
<feature type="binding site" evidence="7">
    <location>
        <position position="14"/>
    </location>
    <ligand>
        <name>tRNA</name>
        <dbReference type="ChEBI" id="CHEBI:17843"/>
    </ligand>
</feature>
<keyword evidence="2 7" id="KW-0820">tRNA-binding</keyword>
<dbReference type="PANTHER" id="PTHR17224">
    <property type="entry name" value="PEPTIDYL-TRNA HYDROLASE"/>
    <property type="match status" value="1"/>
</dbReference>
<dbReference type="CDD" id="cd00462">
    <property type="entry name" value="PTH"/>
    <property type="match status" value="1"/>
</dbReference>
<feature type="site" description="Discriminates between blocked and unblocked aminoacyl-tRNA" evidence="7">
    <location>
        <position position="9"/>
    </location>
</feature>
<dbReference type="NCBIfam" id="TIGR00447">
    <property type="entry name" value="pth"/>
    <property type="match status" value="1"/>
</dbReference>
<comment type="similarity">
    <text evidence="5 7 9">Belongs to the PTH family.</text>
</comment>
<dbReference type="Pfam" id="PF01195">
    <property type="entry name" value="Pept_tRNA_hydro"/>
    <property type="match status" value="1"/>
</dbReference>
<evidence type="ECO:0000256" key="5">
    <source>
        <dbReference type="ARBA" id="ARBA00038063"/>
    </source>
</evidence>
<gene>
    <name evidence="7" type="primary">pth</name>
    <name evidence="10" type="ORF">J2R98_002504</name>
</gene>
<keyword evidence="11" id="KW-1185">Reference proteome</keyword>
<dbReference type="InterPro" id="IPR036416">
    <property type="entry name" value="Pept_tRNA_hydro_sf"/>
</dbReference>
<proteinExistence type="inferred from homology"/>